<dbReference type="CDD" id="cd21132">
    <property type="entry name" value="EVE-like"/>
    <property type="match status" value="1"/>
</dbReference>
<accession>A0ABR6Y958</accession>
<organism evidence="3 4">
    <name type="scientific">Undibacterium flavidum</name>
    <dbReference type="NCBI Taxonomy" id="2762297"/>
    <lineage>
        <taxon>Bacteria</taxon>
        <taxon>Pseudomonadati</taxon>
        <taxon>Pseudomonadota</taxon>
        <taxon>Betaproteobacteria</taxon>
        <taxon>Burkholderiales</taxon>
        <taxon>Oxalobacteraceae</taxon>
        <taxon>Undibacterium</taxon>
    </lineage>
</organism>
<dbReference type="InterPro" id="IPR022996">
    <property type="entry name" value="UPF0310"/>
</dbReference>
<dbReference type="InterPro" id="IPR015947">
    <property type="entry name" value="PUA-like_sf"/>
</dbReference>
<name>A0ABR6Y958_9BURK</name>
<dbReference type="HAMAP" id="MF_00771">
    <property type="entry name" value="UPF0310"/>
    <property type="match status" value="1"/>
</dbReference>
<comment type="caution">
    <text evidence="3">The sequence shown here is derived from an EMBL/GenBank/DDBJ whole genome shotgun (WGS) entry which is preliminary data.</text>
</comment>
<dbReference type="Gene3D" id="3.10.590.10">
    <property type="entry name" value="ph1033 like domains"/>
    <property type="match status" value="1"/>
</dbReference>
<comment type="similarity">
    <text evidence="1">Belongs to the UPF0310 family.</text>
</comment>
<dbReference type="NCBIfam" id="NF002616">
    <property type="entry name" value="PRK02268.1-2"/>
    <property type="match status" value="1"/>
</dbReference>
<dbReference type="Proteomes" id="UP000624279">
    <property type="component" value="Unassembled WGS sequence"/>
</dbReference>
<proteinExistence type="inferred from homology"/>
<protein>
    <recommendedName>
        <fullName evidence="1">UPF0310 protein H8K55_06140</fullName>
    </recommendedName>
</protein>
<dbReference type="EMBL" id="JACOGA010000004">
    <property type="protein sequence ID" value="MBC3873161.1"/>
    <property type="molecule type" value="Genomic_DNA"/>
</dbReference>
<keyword evidence="4" id="KW-1185">Reference proteome</keyword>
<dbReference type="SUPFAM" id="SSF88697">
    <property type="entry name" value="PUA domain-like"/>
    <property type="match status" value="1"/>
</dbReference>
<dbReference type="Pfam" id="PF01878">
    <property type="entry name" value="EVE"/>
    <property type="match status" value="1"/>
</dbReference>
<gene>
    <name evidence="3" type="ORF">H8K55_06140</name>
</gene>
<dbReference type="InterPro" id="IPR002740">
    <property type="entry name" value="EVE_domain"/>
</dbReference>
<sequence length="167" mass="18481">MMKNWIAVASADHVAIGHAQGFMQVCHGKVAPLRRLQAGDCVVYYSPTQTMASSASSFSSKNKLQNFTAIGTVRESVPYQVEMAPGFCPFRRDVDWLNAPPTSILSLLDQLEFSRGKKNWGYQLRFGLFEISAHDMALIAAAMSTDIKAPTQLQNQQADLLLEILED</sequence>
<evidence type="ECO:0000313" key="3">
    <source>
        <dbReference type="EMBL" id="MBC3873161.1"/>
    </source>
</evidence>
<reference evidence="3 4" key="1">
    <citation type="submission" date="2020-08" db="EMBL/GenBank/DDBJ databases">
        <title>Novel species isolated from subtropical streams in China.</title>
        <authorList>
            <person name="Lu H."/>
        </authorList>
    </citation>
    <scope>NUCLEOTIDE SEQUENCE [LARGE SCALE GENOMIC DNA]</scope>
    <source>
        <strain evidence="3 4">LX15W</strain>
    </source>
</reference>
<evidence type="ECO:0000259" key="2">
    <source>
        <dbReference type="Pfam" id="PF01878"/>
    </source>
</evidence>
<evidence type="ECO:0000256" key="1">
    <source>
        <dbReference type="HAMAP-Rule" id="MF_00771"/>
    </source>
</evidence>
<feature type="domain" description="EVE" evidence="2">
    <location>
        <begin position="4"/>
        <end position="141"/>
    </location>
</feature>
<evidence type="ECO:0000313" key="4">
    <source>
        <dbReference type="Proteomes" id="UP000624279"/>
    </source>
</evidence>